<evidence type="ECO:0000313" key="1">
    <source>
        <dbReference type="EMBL" id="OSX79012.1"/>
    </source>
</evidence>
<reference evidence="1 2" key="1">
    <citation type="submission" date="2017-03" db="EMBL/GenBank/DDBJ databases">
        <title>WGS assembly of Porphyra umbilicalis.</title>
        <authorList>
            <person name="Brawley S.H."/>
            <person name="Blouin N.A."/>
            <person name="Ficko-Blean E."/>
            <person name="Wheeler G.L."/>
            <person name="Lohr M."/>
            <person name="Goodson H.V."/>
            <person name="Jenkins J.W."/>
            <person name="Blaby-Haas C.E."/>
            <person name="Helliwell K.E."/>
            <person name="Chan C."/>
            <person name="Marriage T."/>
            <person name="Bhattacharya D."/>
            <person name="Klein A.S."/>
            <person name="Badis Y."/>
            <person name="Brodie J."/>
            <person name="Cao Y."/>
            <person name="Collen J."/>
            <person name="Dittami S.M."/>
            <person name="Gachon C.M."/>
            <person name="Green B.R."/>
            <person name="Karpowicz S."/>
            <person name="Kim J.W."/>
            <person name="Kudahl U."/>
            <person name="Lin S."/>
            <person name="Michel G."/>
            <person name="Mittag M."/>
            <person name="Olson B.J."/>
            <person name="Pangilinan J."/>
            <person name="Peng Y."/>
            <person name="Qiu H."/>
            <person name="Shu S."/>
            <person name="Singer J.T."/>
            <person name="Smith A.G."/>
            <person name="Sprecher B.N."/>
            <person name="Wagner V."/>
            <person name="Wang W."/>
            <person name="Wang Z.-Y."/>
            <person name="Yan J."/>
            <person name="Yarish C."/>
            <person name="Zoeuner-Riek S."/>
            <person name="Zhuang Y."/>
            <person name="Zou Y."/>
            <person name="Lindquist E.A."/>
            <person name="Grimwood J."/>
            <person name="Barry K."/>
            <person name="Rokhsar D.S."/>
            <person name="Schmutz J."/>
            <person name="Stiller J.W."/>
            <person name="Grossman A.R."/>
            <person name="Prochnik S.E."/>
        </authorList>
    </citation>
    <scope>NUCLEOTIDE SEQUENCE [LARGE SCALE GENOMIC DNA]</scope>
    <source>
        <strain evidence="1">4086291</strain>
    </source>
</reference>
<sequence length="192" mass="21467">MSVTTLLQQPLFPSLLVRSVTGAVRLFKRRSETEINTRFVADLERIGQDLINGERSCRLYGFRRGGAQALIDATGLFEQVMRLGGWSANSGSFFRYIAAMNTRGTLRSTLRSFRQDEVTQAVAHVMATYSKWASSAVRDVCRRAIGEDGVVDHDAILAIEKDHVKKLCFFVCDCVLTLRFGTEDAHLSDEDP</sequence>
<dbReference type="Proteomes" id="UP000218209">
    <property type="component" value="Unassembled WGS sequence"/>
</dbReference>
<keyword evidence="2" id="KW-1185">Reference proteome</keyword>
<gene>
    <name evidence="1" type="ORF">BU14_0093s0055</name>
</gene>
<evidence type="ECO:0000313" key="2">
    <source>
        <dbReference type="Proteomes" id="UP000218209"/>
    </source>
</evidence>
<dbReference type="EMBL" id="KV918800">
    <property type="protein sequence ID" value="OSX79012.1"/>
    <property type="molecule type" value="Genomic_DNA"/>
</dbReference>
<name>A0A1X6PDS0_PORUM</name>
<proteinExistence type="predicted"/>
<protein>
    <submittedName>
        <fullName evidence="1">Uncharacterized protein</fullName>
    </submittedName>
</protein>
<organism evidence="1 2">
    <name type="scientific">Porphyra umbilicalis</name>
    <name type="common">Purple laver</name>
    <name type="synonym">Red alga</name>
    <dbReference type="NCBI Taxonomy" id="2786"/>
    <lineage>
        <taxon>Eukaryota</taxon>
        <taxon>Rhodophyta</taxon>
        <taxon>Bangiophyceae</taxon>
        <taxon>Bangiales</taxon>
        <taxon>Bangiaceae</taxon>
        <taxon>Porphyra</taxon>
    </lineage>
</organism>
<dbReference type="AlphaFoldDB" id="A0A1X6PDS0"/>
<accession>A0A1X6PDS0</accession>